<feature type="region of interest" description="Disordered" evidence="1">
    <location>
        <begin position="242"/>
        <end position="271"/>
    </location>
</feature>
<evidence type="ECO:0000313" key="3">
    <source>
        <dbReference type="Proteomes" id="UP001055712"/>
    </source>
</evidence>
<accession>A0A9D4Z024</accession>
<proteinExistence type="predicted"/>
<protein>
    <submittedName>
        <fullName evidence="2">Uncharacterized protein</fullName>
    </submittedName>
</protein>
<gene>
    <name evidence="2" type="ORF">D9Q98_001719</name>
</gene>
<feature type="compositionally biased region" description="Low complexity" evidence="1">
    <location>
        <begin position="242"/>
        <end position="259"/>
    </location>
</feature>
<dbReference type="EMBL" id="SIDB01000002">
    <property type="protein sequence ID" value="KAI3435661.1"/>
    <property type="molecule type" value="Genomic_DNA"/>
</dbReference>
<reference evidence="2" key="2">
    <citation type="submission" date="2020-11" db="EMBL/GenBank/DDBJ databases">
        <authorList>
            <person name="Cecchin M."/>
            <person name="Marcolungo L."/>
            <person name="Rossato M."/>
            <person name="Girolomoni L."/>
            <person name="Cosentino E."/>
            <person name="Cuine S."/>
            <person name="Li-Beisson Y."/>
            <person name="Delledonne M."/>
            <person name="Ballottari M."/>
        </authorList>
    </citation>
    <scope>NUCLEOTIDE SEQUENCE</scope>
    <source>
        <strain evidence="2">211/11P</strain>
        <tissue evidence="2">Whole cell</tissue>
    </source>
</reference>
<keyword evidence="3" id="KW-1185">Reference proteome</keyword>
<comment type="caution">
    <text evidence="2">The sequence shown here is derived from an EMBL/GenBank/DDBJ whole genome shotgun (WGS) entry which is preliminary data.</text>
</comment>
<evidence type="ECO:0000256" key="1">
    <source>
        <dbReference type="SAM" id="MobiDB-lite"/>
    </source>
</evidence>
<dbReference type="OrthoDB" id="10543792at2759"/>
<feature type="region of interest" description="Disordered" evidence="1">
    <location>
        <begin position="1"/>
        <end position="67"/>
    </location>
</feature>
<dbReference type="Proteomes" id="UP001055712">
    <property type="component" value="Unassembled WGS sequence"/>
</dbReference>
<organism evidence="2 3">
    <name type="scientific">Chlorella vulgaris</name>
    <name type="common">Green alga</name>
    <dbReference type="NCBI Taxonomy" id="3077"/>
    <lineage>
        <taxon>Eukaryota</taxon>
        <taxon>Viridiplantae</taxon>
        <taxon>Chlorophyta</taxon>
        <taxon>core chlorophytes</taxon>
        <taxon>Trebouxiophyceae</taxon>
        <taxon>Chlorellales</taxon>
        <taxon>Chlorellaceae</taxon>
        <taxon>Chlorella clade</taxon>
        <taxon>Chlorella</taxon>
    </lineage>
</organism>
<name>A0A9D4Z024_CHLVU</name>
<feature type="compositionally biased region" description="Low complexity" evidence="1">
    <location>
        <begin position="20"/>
        <end position="30"/>
    </location>
</feature>
<sequence length="271" mass="29248">MSFPASLASLKASSRPPATARPRSSQPQRQRAARCNRSHITAAADQQEAAGGGTETAKQERHLRKKASGLRREDIPFCVARSDLTWRQPWRFEQSSLLRDLALEQQGVSALDCEAAASPELWATATFKVESPTGLGALLVTGKVSTEVPLRCESCDKEYIDSLQAVPFDAVLLLLEGSSKSAANASRQQEDLGHNELTFRVDDPLCDITSVVVDALVASLPTVCLCGGSTCQQHADRELVWSSSTPSSSSPFAAALARQQQKKAAKEQKKK</sequence>
<reference evidence="2" key="1">
    <citation type="journal article" date="2019" name="Plant J.">
        <title>Chlorella vulgaris genome assembly and annotation reveals the molecular basis for metabolic acclimation to high light conditions.</title>
        <authorList>
            <person name="Cecchin M."/>
            <person name="Marcolungo L."/>
            <person name="Rossato M."/>
            <person name="Girolomoni L."/>
            <person name="Cosentino E."/>
            <person name="Cuine S."/>
            <person name="Li-Beisson Y."/>
            <person name="Delledonne M."/>
            <person name="Ballottari M."/>
        </authorList>
    </citation>
    <scope>NUCLEOTIDE SEQUENCE</scope>
    <source>
        <strain evidence="2">211/11P</strain>
    </source>
</reference>
<evidence type="ECO:0000313" key="2">
    <source>
        <dbReference type="EMBL" id="KAI3435661.1"/>
    </source>
</evidence>
<dbReference type="AlphaFoldDB" id="A0A9D4Z024"/>